<dbReference type="HOGENOM" id="CLU_119548_1_0_6"/>
<dbReference type="Proteomes" id="UP000009175">
    <property type="component" value="Chromosome"/>
</dbReference>
<dbReference type="STRING" id="326297.Sama_2378"/>
<dbReference type="OrthoDB" id="271716at2"/>
<protein>
    <recommendedName>
        <fullName evidence="2">SnoaL-like domain-containing protein</fullName>
    </recommendedName>
</protein>
<feature type="signal peptide" evidence="1">
    <location>
        <begin position="1"/>
        <end position="19"/>
    </location>
</feature>
<dbReference type="RefSeq" id="WP_011760490.1">
    <property type="nucleotide sequence ID" value="NC_008700.1"/>
</dbReference>
<feature type="domain" description="SnoaL-like" evidence="2">
    <location>
        <begin position="28"/>
        <end position="135"/>
    </location>
</feature>
<evidence type="ECO:0000313" key="4">
    <source>
        <dbReference type="Proteomes" id="UP000009175"/>
    </source>
</evidence>
<reference evidence="3 4" key="1">
    <citation type="submission" date="2006-12" db="EMBL/GenBank/DDBJ databases">
        <title>Complete sequence of Shewanella amazonensis SB2B.</title>
        <authorList>
            <consortium name="US DOE Joint Genome Institute"/>
            <person name="Copeland A."/>
            <person name="Lucas S."/>
            <person name="Lapidus A."/>
            <person name="Barry K."/>
            <person name="Detter J.C."/>
            <person name="Glavina del Rio T."/>
            <person name="Hammon N."/>
            <person name="Israni S."/>
            <person name="Dalin E."/>
            <person name="Tice H."/>
            <person name="Pitluck S."/>
            <person name="Munk A.C."/>
            <person name="Brettin T."/>
            <person name="Bruce D."/>
            <person name="Han C."/>
            <person name="Tapia R."/>
            <person name="Gilna P."/>
            <person name="Schmutz J."/>
            <person name="Larimer F."/>
            <person name="Land M."/>
            <person name="Hauser L."/>
            <person name="Kyrpides N."/>
            <person name="Mikhailova N."/>
            <person name="Fredrickson J."/>
            <person name="Richardson P."/>
        </authorList>
    </citation>
    <scope>NUCLEOTIDE SEQUENCE [LARGE SCALE GENOMIC DNA]</scope>
    <source>
        <strain evidence="4">ATCC BAA-1098 / SB2B</strain>
    </source>
</reference>
<dbReference type="InterPro" id="IPR032710">
    <property type="entry name" value="NTF2-like_dom_sf"/>
</dbReference>
<dbReference type="DNASU" id="4604627"/>
<dbReference type="eggNOG" id="COG4319">
    <property type="taxonomic scope" value="Bacteria"/>
</dbReference>
<evidence type="ECO:0000256" key="1">
    <source>
        <dbReference type="SAM" id="SignalP"/>
    </source>
</evidence>
<gene>
    <name evidence="3" type="ordered locus">Sama_2378</name>
</gene>
<keyword evidence="1" id="KW-0732">Signal</keyword>
<dbReference type="AlphaFoldDB" id="A1S876"/>
<evidence type="ECO:0000313" key="3">
    <source>
        <dbReference type="EMBL" id="ABM00583.1"/>
    </source>
</evidence>
<evidence type="ECO:0000259" key="2">
    <source>
        <dbReference type="Pfam" id="PF13474"/>
    </source>
</evidence>
<feature type="chain" id="PRO_5002637085" description="SnoaL-like domain-containing protein" evidence="1">
    <location>
        <begin position="20"/>
        <end position="156"/>
    </location>
</feature>
<dbReference type="SUPFAM" id="SSF54427">
    <property type="entry name" value="NTF2-like"/>
    <property type="match status" value="1"/>
</dbReference>
<name>A1S876_SHEAM</name>
<dbReference type="InterPro" id="IPR037401">
    <property type="entry name" value="SnoaL-like"/>
</dbReference>
<accession>A1S876</accession>
<sequence>MIRKALVLAALLVSSQSMAGEHEQQQANQVLDALHQHAANANWDAYFSLYTQDAVFLGTDASERWGMGEFRQYASPTQGWRYEPRRRDLVEHGDTIMFDELLYNEKYGITRGSGALVKTADGWRILQYHLSFAVPNDVSKDIARQIMAFEAKSKAQ</sequence>
<keyword evidence="4" id="KW-1185">Reference proteome</keyword>
<dbReference type="Pfam" id="PF13474">
    <property type="entry name" value="SnoaL_3"/>
    <property type="match status" value="1"/>
</dbReference>
<dbReference type="Gene3D" id="3.10.450.50">
    <property type="match status" value="1"/>
</dbReference>
<dbReference type="EMBL" id="CP000507">
    <property type="protein sequence ID" value="ABM00583.1"/>
    <property type="molecule type" value="Genomic_DNA"/>
</dbReference>
<organism evidence="3 4">
    <name type="scientific">Shewanella amazonensis (strain ATCC BAA-1098 / SB2B)</name>
    <dbReference type="NCBI Taxonomy" id="326297"/>
    <lineage>
        <taxon>Bacteria</taxon>
        <taxon>Pseudomonadati</taxon>
        <taxon>Pseudomonadota</taxon>
        <taxon>Gammaproteobacteria</taxon>
        <taxon>Alteromonadales</taxon>
        <taxon>Shewanellaceae</taxon>
        <taxon>Shewanella</taxon>
    </lineage>
</organism>
<proteinExistence type="predicted"/>
<dbReference type="KEGG" id="saz:Sama_2378"/>